<dbReference type="EMBL" id="QGKW02001988">
    <property type="protein sequence ID" value="KAF2554186.1"/>
    <property type="molecule type" value="Genomic_DNA"/>
</dbReference>
<organism evidence="1 2">
    <name type="scientific">Brassica cretica</name>
    <name type="common">Mustard</name>
    <dbReference type="NCBI Taxonomy" id="69181"/>
    <lineage>
        <taxon>Eukaryota</taxon>
        <taxon>Viridiplantae</taxon>
        <taxon>Streptophyta</taxon>
        <taxon>Embryophyta</taxon>
        <taxon>Tracheophyta</taxon>
        <taxon>Spermatophyta</taxon>
        <taxon>Magnoliopsida</taxon>
        <taxon>eudicotyledons</taxon>
        <taxon>Gunneridae</taxon>
        <taxon>Pentapetalae</taxon>
        <taxon>rosids</taxon>
        <taxon>malvids</taxon>
        <taxon>Brassicales</taxon>
        <taxon>Brassicaceae</taxon>
        <taxon>Brassiceae</taxon>
        <taxon>Brassica</taxon>
    </lineage>
</organism>
<comment type="caution">
    <text evidence="1">The sequence shown here is derived from an EMBL/GenBank/DDBJ whole genome shotgun (WGS) entry which is preliminary data.</text>
</comment>
<dbReference type="Proteomes" id="UP000712281">
    <property type="component" value="Unassembled WGS sequence"/>
</dbReference>
<reference evidence="1" key="1">
    <citation type="submission" date="2019-12" db="EMBL/GenBank/DDBJ databases">
        <title>Genome sequencing and annotation of Brassica cretica.</title>
        <authorList>
            <person name="Studholme D.J."/>
            <person name="Sarris P.F."/>
        </authorList>
    </citation>
    <scope>NUCLEOTIDE SEQUENCE</scope>
    <source>
        <strain evidence="1">PFS-001/15</strain>
        <tissue evidence="1">Leaf</tissue>
    </source>
</reference>
<gene>
    <name evidence="1" type="ORF">F2Q68_00035904</name>
</gene>
<proteinExistence type="predicted"/>
<dbReference type="AlphaFoldDB" id="A0A8S9HBH5"/>
<accession>A0A8S9HBH5</accession>
<sequence length="148" mass="15976">MVRQWFIGKGSIRRLIERSPVFPRVGGTRLIEFTGAVIVSTLVAGVREIEFSISQRRGSLFTTTRVDGFFSLSSVYVLSRSRVSVVVSLATRVEVGGSSFVILRLRASEVYDSVYGGKSFMSPVGVAPVDKLLHGGPADHGSGKEPGE</sequence>
<name>A0A8S9HBH5_BRACR</name>
<evidence type="ECO:0000313" key="1">
    <source>
        <dbReference type="EMBL" id="KAF2554186.1"/>
    </source>
</evidence>
<protein>
    <submittedName>
        <fullName evidence="1">Uncharacterized protein</fullName>
    </submittedName>
</protein>
<evidence type="ECO:0000313" key="2">
    <source>
        <dbReference type="Proteomes" id="UP000712281"/>
    </source>
</evidence>